<organism evidence="16 17">
    <name type="scientific">Austropuccinia psidii MF-1</name>
    <dbReference type="NCBI Taxonomy" id="1389203"/>
    <lineage>
        <taxon>Eukaryota</taxon>
        <taxon>Fungi</taxon>
        <taxon>Dikarya</taxon>
        <taxon>Basidiomycota</taxon>
        <taxon>Pucciniomycotina</taxon>
        <taxon>Pucciniomycetes</taxon>
        <taxon>Pucciniales</taxon>
        <taxon>Sphaerophragmiaceae</taxon>
        <taxon>Austropuccinia</taxon>
    </lineage>
</organism>
<proteinExistence type="predicted"/>
<evidence type="ECO:0000313" key="17">
    <source>
        <dbReference type="Proteomes" id="UP000765509"/>
    </source>
</evidence>
<dbReference type="GO" id="GO:0005634">
    <property type="term" value="C:nucleus"/>
    <property type="evidence" value="ECO:0007669"/>
    <property type="project" value="UniProtKB-ARBA"/>
</dbReference>
<dbReference type="GO" id="GO:0046872">
    <property type="term" value="F:metal ion binding"/>
    <property type="evidence" value="ECO:0007669"/>
    <property type="project" value="UniProtKB-KW"/>
</dbReference>
<sequence length="162" mass="18651">MPHSRYLPVTHSPFSKLHMDTLEISPPSHQGFRYVLVIVDDFSRFNHIFLMTKKVRKNIVLCHFVNEVKNKLGITPGYIHTDHGEQGSTHYPQTNGVAEHFNQTLLVKIQCLLAQSNITISYWDKAALHASLLLNCLPHQYLQTMFFSNVMQLLNQPLNLVK</sequence>
<keyword evidence="4" id="KW-0479">Metal-binding</keyword>
<keyword evidence="17" id="KW-1185">Reference proteome</keyword>
<evidence type="ECO:0000256" key="14">
    <source>
        <dbReference type="ARBA" id="ARBA00049244"/>
    </source>
</evidence>
<dbReference type="AlphaFoldDB" id="A0A9Q3I1C7"/>
<feature type="domain" description="Integrase catalytic" evidence="15">
    <location>
        <begin position="9"/>
        <end position="108"/>
    </location>
</feature>
<keyword evidence="12" id="KW-0233">DNA recombination</keyword>
<evidence type="ECO:0000256" key="5">
    <source>
        <dbReference type="ARBA" id="ARBA00022759"/>
    </source>
</evidence>
<keyword evidence="8" id="KW-0694">RNA-binding</keyword>
<evidence type="ECO:0000256" key="1">
    <source>
        <dbReference type="ARBA" id="ARBA00022578"/>
    </source>
</evidence>
<name>A0A9Q3I1C7_9BASI</name>
<evidence type="ECO:0000256" key="7">
    <source>
        <dbReference type="ARBA" id="ARBA00022842"/>
    </source>
</evidence>
<dbReference type="PROSITE" id="PS50994">
    <property type="entry name" value="INTEGRASE"/>
    <property type="match status" value="1"/>
</dbReference>
<evidence type="ECO:0000256" key="11">
    <source>
        <dbReference type="ARBA" id="ARBA00022932"/>
    </source>
</evidence>
<evidence type="ECO:0000256" key="10">
    <source>
        <dbReference type="ARBA" id="ARBA00022918"/>
    </source>
</evidence>
<dbReference type="EMBL" id="AVOT02032164">
    <property type="protein sequence ID" value="MBW0525881.1"/>
    <property type="molecule type" value="Genomic_DNA"/>
</dbReference>
<keyword evidence="2" id="KW-0548">Nucleotidyltransferase</keyword>
<dbReference type="InterPro" id="IPR012337">
    <property type="entry name" value="RNaseH-like_sf"/>
</dbReference>
<dbReference type="GO" id="GO:0006310">
    <property type="term" value="P:DNA recombination"/>
    <property type="evidence" value="ECO:0007669"/>
    <property type="project" value="UniProtKB-KW"/>
</dbReference>
<keyword evidence="11" id="KW-0239">DNA-directed DNA polymerase</keyword>
<dbReference type="SUPFAM" id="SSF53098">
    <property type="entry name" value="Ribonuclease H-like"/>
    <property type="match status" value="1"/>
</dbReference>
<dbReference type="Proteomes" id="UP000765509">
    <property type="component" value="Unassembled WGS sequence"/>
</dbReference>
<dbReference type="InterPro" id="IPR001584">
    <property type="entry name" value="Integrase_cat-core"/>
</dbReference>
<keyword evidence="5" id="KW-0255">Endonuclease</keyword>
<protein>
    <recommendedName>
        <fullName evidence="15">Integrase catalytic domain-containing protein</fullName>
    </recommendedName>
</protein>
<evidence type="ECO:0000256" key="12">
    <source>
        <dbReference type="ARBA" id="ARBA00023172"/>
    </source>
</evidence>
<evidence type="ECO:0000256" key="3">
    <source>
        <dbReference type="ARBA" id="ARBA00022722"/>
    </source>
</evidence>
<keyword evidence="7" id="KW-0460">Magnesium</keyword>
<evidence type="ECO:0000259" key="15">
    <source>
        <dbReference type="PROSITE" id="PS50994"/>
    </source>
</evidence>
<dbReference type="PANTHER" id="PTHR42648">
    <property type="entry name" value="TRANSPOSASE, PUTATIVE-RELATED"/>
    <property type="match status" value="1"/>
</dbReference>
<gene>
    <name evidence="16" type="ORF">O181_065596</name>
</gene>
<comment type="catalytic activity">
    <reaction evidence="14">
        <text>DNA(n) + a 2'-deoxyribonucleoside 5'-triphosphate = DNA(n+1) + diphosphate</text>
        <dbReference type="Rhea" id="RHEA:22508"/>
        <dbReference type="Rhea" id="RHEA-COMP:17339"/>
        <dbReference type="Rhea" id="RHEA-COMP:17340"/>
        <dbReference type="ChEBI" id="CHEBI:33019"/>
        <dbReference type="ChEBI" id="CHEBI:61560"/>
        <dbReference type="ChEBI" id="CHEBI:173112"/>
        <dbReference type="EC" id="2.7.7.7"/>
    </reaction>
</comment>
<keyword evidence="10" id="KW-0695">RNA-directed DNA polymerase</keyword>
<dbReference type="GO" id="GO:0004519">
    <property type="term" value="F:endonuclease activity"/>
    <property type="evidence" value="ECO:0007669"/>
    <property type="project" value="UniProtKB-KW"/>
</dbReference>
<dbReference type="Pfam" id="PF00665">
    <property type="entry name" value="rve"/>
    <property type="match status" value="1"/>
</dbReference>
<dbReference type="Gene3D" id="3.30.420.10">
    <property type="entry name" value="Ribonuclease H-like superfamily/Ribonuclease H"/>
    <property type="match status" value="2"/>
</dbReference>
<keyword evidence="1" id="KW-0815">Transposition</keyword>
<evidence type="ECO:0000256" key="9">
    <source>
        <dbReference type="ARBA" id="ARBA00022908"/>
    </source>
</evidence>
<dbReference type="InterPro" id="IPR036397">
    <property type="entry name" value="RNaseH_sf"/>
</dbReference>
<comment type="caution">
    <text evidence="16">The sequence shown here is derived from an EMBL/GenBank/DDBJ whole genome shotgun (WGS) entry which is preliminary data.</text>
</comment>
<accession>A0A9Q3I1C7</accession>
<evidence type="ECO:0000313" key="16">
    <source>
        <dbReference type="EMBL" id="MBW0525881.1"/>
    </source>
</evidence>
<keyword evidence="11" id="KW-0808">Transferase</keyword>
<comment type="catalytic activity">
    <reaction evidence="13">
        <text>DNA(n) + a 2'-deoxyribonucleoside 5'-triphosphate = DNA(n+1) + diphosphate</text>
        <dbReference type="Rhea" id="RHEA:22508"/>
        <dbReference type="Rhea" id="RHEA-COMP:17339"/>
        <dbReference type="Rhea" id="RHEA-COMP:17340"/>
        <dbReference type="ChEBI" id="CHEBI:33019"/>
        <dbReference type="ChEBI" id="CHEBI:61560"/>
        <dbReference type="ChEBI" id="CHEBI:173112"/>
        <dbReference type="EC" id="2.7.7.49"/>
    </reaction>
</comment>
<reference evidence="16" key="1">
    <citation type="submission" date="2021-03" db="EMBL/GenBank/DDBJ databases">
        <title>Draft genome sequence of rust myrtle Austropuccinia psidii MF-1, a brazilian biotype.</title>
        <authorList>
            <person name="Quecine M.C."/>
            <person name="Pachon D.M.R."/>
            <person name="Bonatelli M.L."/>
            <person name="Correr F.H."/>
            <person name="Franceschini L.M."/>
            <person name="Leite T.F."/>
            <person name="Margarido G.R.A."/>
            <person name="Almeida C.A."/>
            <person name="Ferrarezi J.A."/>
            <person name="Labate C.A."/>
        </authorList>
    </citation>
    <scope>NUCLEOTIDE SEQUENCE</scope>
    <source>
        <strain evidence="16">MF-1</strain>
    </source>
</reference>
<dbReference type="PANTHER" id="PTHR42648:SF11">
    <property type="entry name" value="TRANSPOSON TY4-P GAG-POL POLYPROTEIN"/>
    <property type="match status" value="1"/>
</dbReference>
<evidence type="ECO:0000256" key="2">
    <source>
        <dbReference type="ARBA" id="ARBA00022695"/>
    </source>
</evidence>
<keyword evidence="6" id="KW-0378">Hydrolase</keyword>
<evidence type="ECO:0000256" key="6">
    <source>
        <dbReference type="ARBA" id="ARBA00022801"/>
    </source>
</evidence>
<dbReference type="GO" id="GO:0016787">
    <property type="term" value="F:hydrolase activity"/>
    <property type="evidence" value="ECO:0007669"/>
    <property type="project" value="UniProtKB-KW"/>
</dbReference>
<evidence type="ECO:0000256" key="13">
    <source>
        <dbReference type="ARBA" id="ARBA00048173"/>
    </source>
</evidence>
<dbReference type="GO" id="GO:0003964">
    <property type="term" value="F:RNA-directed DNA polymerase activity"/>
    <property type="evidence" value="ECO:0007669"/>
    <property type="project" value="UniProtKB-KW"/>
</dbReference>
<dbReference type="GO" id="GO:0032196">
    <property type="term" value="P:transposition"/>
    <property type="evidence" value="ECO:0007669"/>
    <property type="project" value="UniProtKB-KW"/>
</dbReference>
<dbReference type="GO" id="GO:0015074">
    <property type="term" value="P:DNA integration"/>
    <property type="evidence" value="ECO:0007669"/>
    <property type="project" value="UniProtKB-KW"/>
</dbReference>
<dbReference type="InterPro" id="IPR039537">
    <property type="entry name" value="Retrotran_Ty1/copia-like"/>
</dbReference>
<dbReference type="GO" id="GO:0003723">
    <property type="term" value="F:RNA binding"/>
    <property type="evidence" value="ECO:0007669"/>
    <property type="project" value="UniProtKB-KW"/>
</dbReference>
<evidence type="ECO:0000256" key="4">
    <source>
        <dbReference type="ARBA" id="ARBA00022723"/>
    </source>
</evidence>
<dbReference type="GO" id="GO:0003887">
    <property type="term" value="F:DNA-directed DNA polymerase activity"/>
    <property type="evidence" value="ECO:0007669"/>
    <property type="project" value="UniProtKB-KW"/>
</dbReference>
<keyword evidence="3" id="KW-0540">Nuclease</keyword>
<evidence type="ECO:0000256" key="8">
    <source>
        <dbReference type="ARBA" id="ARBA00022884"/>
    </source>
</evidence>
<keyword evidence="9" id="KW-0229">DNA integration</keyword>
<dbReference type="OrthoDB" id="2506384at2759"/>